<dbReference type="Proteomes" id="UP000887579">
    <property type="component" value="Unplaced"/>
</dbReference>
<protein>
    <submittedName>
        <fullName evidence="2">ABC transporter domain-containing protein</fullName>
    </submittedName>
</protein>
<dbReference type="WBParaSite" id="ES5_v2.g15164.t1">
    <property type="protein sequence ID" value="ES5_v2.g15164.t1"/>
    <property type="gene ID" value="ES5_v2.g15164"/>
</dbReference>
<evidence type="ECO:0000313" key="2">
    <source>
        <dbReference type="WBParaSite" id="ES5_v2.g15164.t1"/>
    </source>
</evidence>
<name>A0AC34FE63_9BILA</name>
<proteinExistence type="predicted"/>
<reference evidence="2" key="1">
    <citation type="submission" date="2022-11" db="UniProtKB">
        <authorList>
            <consortium name="WormBaseParasite"/>
        </authorList>
    </citation>
    <scope>IDENTIFICATION</scope>
</reference>
<evidence type="ECO:0000313" key="1">
    <source>
        <dbReference type="Proteomes" id="UP000887579"/>
    </source>
</evidence>
<organism evidence="1 2">
    <name type="scientific">Panagrolaimus sp. ES5</name>
    <dbReference type="NCBI Taxonomy" id="591445"/>
    <lineage>
        <taxon>Eukaryota</taxon>
        <taxon>Metazoa</taxon>
        <taxon>Ecdysozoa</taxon>
        <taxon>Nematoda</taxon>
        <taxon>Chromadorea</taxon>
        <taxon>Rhabditida</taxon>
        <taxon>Tylenchina</taxon>
        <taxon>Panagrolaimomorpha</taxon>
        <taxon>Panagrolaimoidea</taxon>
        <taxon>Panagrolaimidae</taxon>
        <taxon>Panagrolaimus</taxon>
    </lineage>
</organism>
<accession>A0AC34FE63</accession>
<sequence>MIFRKTIENRREDAARKLDTTVDMSVQVDPYKNINSIWKVSAKDLPTIVHDKKKLLKAEGRNKDKAAKRTEEGAAAPRRPKPQIIATASQTIGKRTDTEGGNSLDIHLENVDISFGNKQLLSGADCTLSYGRRYGLVGRNGLGKTTLLKMISCGQLKIPSNIRMLSVEQEVEGDETLVLDSVLACDLKRETLIREERELREKIDDPSTTDDERSELSHKLQDVYGEMSAHQVEKAPALAGVILFGLGFKPDEQRRPTKEFSGGWRMRVALARALFTKPDLLLLDEPTNMLDMRAVYWLENHLQGWTGTIVTVSHDRKFLNTICTDIVHLHTRRLDQYKGNYESYEKQMREKLTLQQREYEAQVQLLEKAPALAGVILFGLGFKPDEQRRPTKEFSGGWRMRVALARALFTKPDLLLLDEPTNMLDMRAVYWLENHLQGWTGTIVTVSHDRKFLNTICTDIVHLHTRRLDQYKGNYESYEKQMREKLTLQQREYEAQVQLRQHVQEFIDKFRYNAKRASMVQSRIKMLEKMPILKAVEFELDVVLRFPTCEKLQPPVMQLDEVSFRYNKDCDYIFRNICVGSDSDSRICIVGENGAGKTTLLKIIMGDLSPSSGIRHSNRRLNIGYFSQHHVDQLEMDMSALELVAQRFPGKSVEEYRGALGRFGLSGDVVFQSIVTLSGGQKSRLAFGCLGLQNPNYLVLDEPTNHLDVETVDALGKALNDFPGGVVLVSHDERLIQLVCKELWVVKDRTVTRLEGGIAEYKEHVHRQLAIQA</sequence>